<gene>
    <name evidence="2" type="primary">cpaB</name>
    <name evidence="2" type="ORF">ACFPOC_14715</name>
</gene>
<comment type="caution">
    <text evidence="2">The sequence shown here is derived from an EMBL/GenBank/DDBJ whole genome shotgun (WGS) entry which is preliminary data.</text>
</comment>
<dbReference type="Pfam" id="PF08666">
    <property type="entry name" value="SAF"/>
    <property type="match status" value="1"/>
</dbReference>
<evidence type="ECO:0000313" key="2">
    <source>
        <dbReference type="EMBL" id="MFC5567663.1"/>
    </source>
</evidence>
<name>A0ABW0SF85_9RHOB</name>
<organism evidence="2 3">
    <name type="scientific">Rubellimicrobium aerolatum</name>
    <dbReference type="NCBI Taxonomy" id="490979"/>
    <lineage>
        <taxon>Bacteria</taxon>
        <taxon>Pseudomonadati</taxon>
        <taxon>Pseudomonadota</taxon>
        <taxon>Alphaproteobacteria</taxon>
        <taxon>Rhodobacterales</taxon>
        <taxon>Roseobacteraceae</taxon>
        <taxon>Rubellimicrobium</taxon>
    </lineage>
</organism>
<dbReference type="InterPro" id="IPR017592">
    <property type="entry name" value="Pilus_assmbl_Flp-typ_CpaB"/>
</dbReference>
<accession>A0ABW0SF85</accession>
<reference evidence="3" key="1">
    <citation type="journal article" date="2019" name="Int. J. Syst. Evol. Microbiol.">
        <title>The Global Catalogue of Microorganisms (GCM) 10K type strain sequencing project: providing services to taxonomists for standard genome sequencing and annotation.</title>
        <authorList>
            <consortium name="The Broad Institute Genomics Platform"/>
            <consortium name="The Broad Institute Genome Sequencing Center for Infectious Disease"/>
            <person name="Wu L."/>
            <person name="Ma J."/>
        </authorList>
    </citation>
    <scope>NUCLEOTIDE SEQUENCE [LARGE SCALE GENOMIC DNA]</scope>
    <source>
        <strain evidence="3">KACC 11588</strain>
    </source>
</reference>
<keyword evidence="3" id="KW-1185">Reference proteome</keyword>
<dbReference type="InterPro" id="IPR031571">
    <property type="entry name" value="RcpC_dom"/>
</dbReference>
<sequence length="284" mass="29442">MKGVFAVVLVAGMGLAGTAAQMVRSELRAQADEIARQRAAAAEAVPTVEVYAVARAMAYGETLGPDDVRMIRYAEAFLPAGAFRNEAELFPLGPDVPRVVLRPMEPQEPVLASKVTEPGADAGLPQRLARGMRAFAIRVDATSGVSGFLRPGDRVDVYWTGDAGRAGQVTRLIEPGVRLVAIDQSSDDTATRVGVASNVTVEATPGQVARLAQAQATGDLSLSLVGLADATAAAAIEVDQRALLGLEAPRAVPDAPPVAPPPVCTVRTRKANELSEARVACGAG</sequence>
<feature type="domain" description="SAF" evidence="1">
    <location>
        <begin position="48"/>
        <end position="116"/>
    </location>
</feature>
<dbReference type="Proteomes" id="UP001596056">
    <property type="component" value="Unassembled WGS sequence"/>
</dbReference>
<protein>
    <submittedName>
        <fullName evidence="2">Flp pilus assembly protein CpaB</fullName>
    </submittedName>
</protein>
<dbReference type="CDD" id="cd11614">
    <property type="entry name" value="SAF_CpaB_FlgA_like"/>
    <property type="match status" value="1"/>
</dbReference>
<evidence type="ECO:0000313" key="3">
    <source>
        <dbReference type="Proteomes" id="UP001596056"/>
    </source>
</evidence>
<dbReference type="RefSeq" id="WP_209842435.1">
    <property type="nucleotide sequence ID" value="NZ_JAGGJP010000016.1"/>
</dbReference>
<dbReference type="EMBL" id="JBHSNA010000017">
    <property type="protein sequence ID" value="MFC5567663.1"/>
    <property type="molecule type" value="Genomic_DNA"/>
</dbReference>
<dbReference type="NCBIfam" id="TIGR03177">
    <property type="entry name" value="pilus_cpaB"/>
    <property type="match status" value="1"/>
</dbReference>
<evidence type="ECO:0000259" key="1">
    <source>
        <dbReference type="SMART" id="SM00858"/>
    </source>
</evidence>
<dbReference type="Pfam" id="PF16976">
    <property type="entry name" value="RcpC"/>
    <property type="match status" value="1"/>
</dbReference>
<dbReference type="SMART" id="SM00858">
    <property type="entry name" value="SAF"/>
    <property type="match status" value="1"/>
</dbReference>
<proteinExistence type="predicted"/>
<dbReference type="InterPro" id="IPR013974">
    <property type="entry name" value="SAF"/>
</dbReference>